<dbReference type="GO" id="GO:0034080">
    <property type="term" value="P:CENP-A containing chromatin assembly"/>
    <property type="evidence" value="ECO:0007669"/>
    <property type="project" value="TreeGrafter"/>
</dbReference>
<reference evidence="5" key="1">
    <citation type="submission" date="2021-09" db="EMBL/GenBank/DDBJ databases">
        <authorList>
            <consortium name="AG Swart"/>
            <person name="Singh M."/>
            <person name="Singh A."/>
            <person name="Seah K."/>
            <person name="Emmerich C."/>
        </authorList>
    </citation>
    <scope>NUCLEOTIDE SEQUENCE</scope>
    <source>
        <strain evidence="5">ATCC30299</strain>
    </source>
</reference>
<evidence type="ECO:0000313" key="6">
    <source>
        <dbReference type="Proteomes" id="UP001162131"/>
    </source>
</evidence>
<dbReference type="GO" id="GO:0005654">
    <property type="term" value="C:nucleoplasm"/>
    <property type="evidence" value="ECO:0007669"/>
    <property type="project" value="TreeGrafter"/>
</dbReference>
<sequence length="431" mass="49182">MENSQIPVIQPQEDTAPEIDPEELFNQGLFDLKENNTDLAVKKLGKSLQIISAKRGELDMSLYKYYYHYADALLVQYEEEQGDNLFGTELPEEEEYSNDEENESGSAEEGESQEGSQENEENNSEGEEESNEQQSESEEEPEEEEEQQPSPPEEQQNPSADKKDELEDLQIVWENLETCRIILKSNQNDPEYLLKTYTRLGDVKNWNEDFNGACEEYSEALGLLLQLEGDIFSRRKAELYFLIGTTHLNQPGKEKEAAESFTKALEQLEMVKMRIFDYEIIKELTDVIEEVKMKREDAIEQEQSLKILQEEKEQEEKANEGFASSAISGDVKDLGTFGKRKKEQNNGENKDIIAKNEAEKPSIFGGPVVDIGIFGKRKAEPEALFKNLAKPEESEVKDLGIFGKRQREESQENVNTNAKEGDPSKHPKINP</sequence>
<dbReference type="PANTHER" id="PTHR15081">
    <property type="entry name" value="NUCLEAR AUTOANTIGENIC SPERM PROTEIN NASP -RELATED"/>
    <property type="match status" value="1"/>
</dbReference>
<evidence type="ECO:0000313" key="5">
    <source>
        <dbReference type="EMBL" id="CAG9313883.1"/>
    </source>
</evidence>
<dbReference type="Proteomes" id="UP001162131">
    <property type="component" value="Unassembled WGS sequence"/>
</dbReference>
<name>A0AAU9IL31_9CILI</name>
<comment type="caution">
    <text evidence="5">The sequence shown here is derived from an EMBL/GenBank/DDBJ whole genome shotgun (WGS) entry which is preliminary data.</text>
</comment>
<dbReference type="SUPFAM" id="SSF48452">
    <property type="entry name" value="TPR-like"/>
    <property type="match status" value="1"/>
</dbReference>
<protein>
    <recommendedName>
        <fullName evidence="7">Tetratricopeptide SHNi-TPR domain-containing protein</fullName>
    </recommendedName>
</protein>
<dbReference type="AlphaFoldDB" id="A0AAU9IL31"/>
<dbReference type="EMBL" id="CAJZBQ010000011">
    <property type="protein sequence ID" value="CAG9313883.1"/>
    <property type="molecule type" value="Genomic_DNA"/>
</dbReference>
<accession>A0AAU9IL31</accession>
<keyword evidence="2" id="KW-0802">TPR repeat</keyword>
<evidence type="ECO:0000256" key="4">
    <source>
        <dbReference type="SAM" id="MobiDB-lite"/>
    </source>
</evidence>
<dbReference type="Gene3D" id="1.25.40.10">
    <property type="entry name" value="Tetratricopeptide repeat domain"/>
    <property type="match status" value="1"/>
</dbReference>
<feature type="coiled-coil region" evidence="3">
    <location>
        <begin position="281"/>
        <end position="325"/>
    </location>
</feature>
<gene>
    <name evidence="5" type="ORF">BSTOLATCC_MIC9685</name>
</gene>
<dbReference type="InterPro" id="IPR011990">
    <property type="entry name" value="TPR-like_helical_dom_sf"/>
</dbReference>
<evidence type="ECO:0000256" key="3">
    <source>
        <dbReference type="SAM" id="Coils"/>
    </source>
</evidence>
<feature type="compositionally biased region" description="Acidic residues" evidence="4">
    <location>
        <begin position="90"/>
        <end position="147"/>
    </location>
</feature>
<keyword evidence="1" id="KW-0677">Repeat</keyword>
<dbReference type="GO" id="GO:0006335">
    <property type="term" value="P:DNA replication-dependent chromatin assembly"/>
    <property type="evidence" value="ECO:0007669"/>
    <property type="project" value="TreeGrafter"/>
</dbReference>
<dbReference type="GO" id="GO:0042393">
    <property type="term" value="F:histone binding"/>
    <property type="evidence" value="ECO:0007669"/>
    <property type="project" value="TreeGrafter"/>
</dbReference>
<evidence type="ECO:0000256" key="2">
    <source>
        <dbReference type="ARBA" id="ARBA00022803"/>
    </source>
</evidence>
<feature type="region of interest" description="Disordered" evidence="4">
    <location>
        <begin position="395"/>
        <end position="431"/>
    </location>
</feature>
<proteinExistence type="predicted"/>
<evidence type="ECO:0000256" key="1">
    <source>
        <dbReference type="ARBA" id="ARBA00022737"/>
    </source>
</evidence>
<evidence type="ECO:0008006" key="7">
    <source>
        <dbReference type="Google" id="ProtNLM"/>
    </source>
</evidence>
<keyword evidence="3" id="KW-0175">Coiled coil</keyword>
<dbReference type="PANTHER" id="PTHR15081:SF1">
    <property type="entry name" value="NUCLEAR AUTOANTIGENIC SPERM PROTEIN"/>
    <property type="match status" value="1"/>
</dbReference>
<keyword evidence="6" id="KW-1185">Reference proteome</keyword>
<dbReference type="InterPro" id="IPR051730">
    <property type="entry name" value="NASP-like"/>
</dbReference>
<organism evidence="5 6">
    <name type="scientific">Blepharisma stoltei</name>
    <dbReference type="NCBI Taxonomy" id="1481888"/>
    <lineage>
        <taxon>Eukaryota</taxon>
        <taxon>Sar</taxon>
        <taxon>Alveolata</taxon>
        <taxon>Ciliophora</taxon>
        <taxon>Postciliodesmatophora</taxon>
        <taxon>Heterotrichea</taxon>
        <taxon>Heterotrichida</taxon>
        <taxon>Blepharismidae</taxon>
        <taxon>Blepharisma</taxon>
    </lineage>
</organism>
<feature type="region of interest" description="Disordered" evidence="4">
    <location>
        <begin position="89"/>
        <end position="163"/>
    </location>
</feature>